<dbReference type="AlphaFoldDB" id="A0A0E9SCU2"/>
<sequence length="78" mass="9026">MISRGLIMGWKLPAQRPKILHWTEIAPRIPVMTNWRVVTKSIEFTTHFLMTLKGGMKYCSEALQLELLKLLTSRTLLS</sequence>
<reference evidence="1" key="2">
    <citation type="journal article" date="2015" name="Fish Shellfish Immunol.">
        <title>Early steps in the European eel (Anguilla anguilla)-Vibrio vulnificus interaction in the gills: Role of the RtxA13 toxin.</title>
        <authorList>
            <person name="Callol A."/>
            <person name="Pajuelo D."/>
            <person name="Ebbesson L."/>
            <person name="Teles M."/>
            <person name="MacKenzie S."/>
            <person name="Amaro C."/>
        </authorList>
    </citation>
    <scope>NUCLEOTIDE SEQUENCE</scope>
</reference>
<accession>A0A0E9SCU2</accession>
<evidence type="ECO:0000313" key="1">
    <source>
        <dbReference type="EMBL" id="JAH39096.1"/>
    </source>
</evidence>
<reference evidence="1" key="1">
    <citation type="submission" date="2014-11" db="EMBL/GenBank/DDBJ databases">
        <authorList>
            <person name="Amaro Gonzalez C."/>
        </authorList>
    </citation>
    <scope>NUCLEOTIDE SEQUENCE</scope>
</reference>
<protein>
    <submittedName>
        <fullName evidence="1">Uncharacterized protein</fullName>
    </submittedName>
</protein>
<proteinExistence type="predicted"/>
<name>A0A0E9SCU2_ANGAN</name>
<organism evidence="1">
    <name type="scientific">Anguilla anguilla</name>
    <name type="common">European freshwater eel</name>
    <name type="synonym">Muraena anguilla</name>
    <dbReference type="NCBI Taxonomy" id="7936"/>
    <lineage>
        <taxon>Eukaryota</taxon>
        <taxon>Metazoa</taxon>
        <taxon>Chordata</taxon>
        <taxon>Craniata</taxon>
        <taxon>Vertebrata</taxon>
        <taxon>Euteleostomi</taxon>
        <taxon>Actinopterygii</taxon>
        <taxon>Neopterygii</taxon>
        <taxon>Teleostei</taxon>
        <taxon>Anguilliformes</taxon>
        <taxon>Anguillidae</taxon>
        <taxon>Anguilla</taxon>
    </lineage>
</organism>
<dbReference type="EMBL" id="GBXM01069481">
    <property type="protein sequence ID" value="JAH39096.1"/>
    <property type="molecule type" value="Transcribed_RNA"/>
</dbReference>